<dbReference type="RefSeq" id="WP_064552252.1">
    <property type="nucleotide sequence ID" value="NZ_LXMA01000034.1"/>
</dbReference>
<dbReference type="Proteomes" id="UP000078290">
    <property type="component" value="Unassembled WGS sequence"/>
</dbReference>
<dbReference type="InterPro" id="IPR025573">
    <property type="entry name" value="YwpF"/>
</dbReference>
<accession>A0A1B7KQU8</accession>
<dbReference type="OrthoDB" id="2427395at2"/>
<protein>
    <recommendedName>
        <fullName evidence="3">YwpF-like protein</fullName>
    </recommendedName>
</protein>
<dbReference type="EMBL" id="LXMA01000034">
    <property type="protein sequence ID" value="OAT72468.1"/>
    <property type="molecule type" value="Genomic_DNA"/>
</dbReference>
<comment type="caution">
    <text evidence="1">The sequence shown here is derived from an EMBL/GenBank/DDBJ whole genome shotgun (WGS) entry which is preliminary data.</text>
</comment>
<evidence type="ECO:0000313" key="1">
    <source>
        <dbReference type="EMBL" id="OAT72468.1"/>
    </source>
</evidence>
<sequence>MKTFKLVGLSVVHDDLHRQEIPFIDGLIINKEDGQNHWLIETYLDKQYEPIFSELQKRNDEFRLQVTITNRSNDPANMIATVRSITRMNDHISVLMDGLLIRSKTDLAEVVLANLVEKGLQGEALLKEFKQQLNERRGFKNNEEKNANSTIKG</sequence>
<gene>
    <name evidence="1" type="ORF">A7K69_10120</name>
</gene>
<dbReference type="AlphaFoldDB" id="A0A1B7KQU8"/>
<proteinExistence type="predicted"/>
<evidence type="ECO:0000313" key="2">
    <source>
        <dbReference type="Proteomes" id="UP000078290"/>
    </source>
</evidence>
<evidence type="ECO:0008006" key="3">
    <source>
        <dbReference type="Google" id="ProtNLM"/>
    </source>
</evidence>
<organism evidence="1 2">
    <name type="scientific">Parageobacillus thermoglucosidasius</name>
    <name type="common">Geobacillus thermoglucosidasius</name>
    <dbReference type="NCBI Taxonomy" id="1426"/>
    <lineage>
        <taxon>Bacteria</taxon>
        <taxon>Bacillati</taxon>
        <taxon>Bacillota</taxon>
        <taxon>Bacilli</taxon>
        <taxon>Bacillales</taxon>
        <taxon>Anoxybacillaceae</taxon>
        <taxon>Parageobacillus</taxon>
    </lineage>
</organism>
<name>A0A1B7KQU8_PARTM</name>
<reference evidence="2" key="1">
    <citation type="submission" date="2016-05" db="EMBL/GenBank/DDBJ databases">
        <authorList>
            <person name="Wang W."/>
            <person name="Zhu L."/>
        </authorList>
    </citation>
    <scope>NUCLEOTIDE SEQUENCE [LARGE SCALE GENOMIC DNA]</scope>
    <source>
        <strain evidence="2">W-2</strain>
    </source>
</reference>
<dbReference type="Pfam" id="PF14183">
    <property type="entry name" value="YwpF"/>
    <property type="match status" value="1"/>
</dbReference>